<dbReference type="Proteomes" id="UP000739538">
    <property type="component" value="Unassembled WGS sequence"/>
</dbReference>
<dbReference type="PANTHER" id="PTHR43335">
    <property type="entry name" value="ABC TRANSPORTER, ATP-BINDING PROTEIN"/>
    <property type="match status" value="1"/>
</dbReference>
<dbReference type="AlphaFoldDB" id="A0A956NFC1"/>
<gene>
    <name evidence="6" type="ORF">KDA27_08920</name>
</gene>
<dbReference type="PROSITE" id="PS50893">
    <property type="entry name" value="ABC_TRANSPORTER_2"/>
    <property type="match status" value="1"/>
</dbReference>
<dbReference type="InterPro" id="IPR003439">
    <property type="entry name" value="ABC_transporter-like_ATP-bd"/>
</dbReference>
<evidence type="ECO:0000256" key="1">
    <source>
        <dbReference type="ARBA" id="ARBA00005417"/>
    </source>
</evidence>
<dbReference type="SMART" id="SM00382">
    <property type="entry name" value="AAA"/>
    <property type="match status" value="1"/>
</dbReference>
<keyword evidence="2" id="KW-0813">Transport</keyword>
<evidence type="ECO:0000256" key="2">
    <source>
        <dbReference type="ARBA" id="ARBA00022448"/>
    </source>
</evidence>
<keyword evidence="3" id="KW-0547">Nucleotide-binding</keyword>
<dbReference type="SUPFAM" id="SSF52540">
    <property type="entry name" value="P-loop containing nucleoside triphosphate hydrolases"/>
    <property type="match status" value="1"/>
</dbReference>
<dbReference type="PANTHER" id="PTHR43335:SF11">
    <property type="entry name" value="ABC TRANSPORTER RELATED"/>
    <property type="match status" value="1"/>
</dbReference>
<organism evidence="6 7">
    <name type="scientific">Eiseniibacteriota bacterium</name>
    <dbReference type="NCBI Taxonomy" id="2212470"/>
    <lineage>
        <taxon>Bacteria</taxon>
        <taxon>Candidatus Eiseniibacteriota</taxon>
    </lineage>
</organism>
<reference evidence="6" key="1">
    <citation type="submission" date="2020-04" db="EMBL/GenBank/DDBJ databases">
        <authorList>
            <person name="Zhang T."/>
        </authorList>
    </citation>
    <scope>NUCLEOTIDE SEQUENCE</scope>
    <source>
        <strain evidence="6">HKST-UBA02</strain>
    </source>
</reference>
<reference evidence="6" key="2">
    <citation type="journal article" date="2021" name="Microbiome">
        <title>Successional dynamics and alternative stable states in a saline activated sludge microbial community over 9 years.</title>
        <authorList>
            <person name="Wang Y."/>
            <person name="Ye J."/>
            <person name="Ju F."/>
            <person name="Liu L."/>
            <person name="Boyd J.A."/>
            <person name="Deng Y."/>
            <person name="Parks D.H."/>
            <person name="Jiang X."/>
            <person name="Yin X."/>
            <person name="Woodcroft B.J."/>
            <person name="Tyson G.W."/>
            <person name="Hugenholtz P."/>
            <person name="Polz M.F."/>
            <person name="Zhang T."/>
        </authorList>
    </citation>
    <scope>NUCLEOTIDE SEQUENCE</scope>
    <source>
        <strain evidence="6">HKST-UBA02</strain>
    </source>
</reference>
<comment type="similarity">
    <text evidence="1">Belongs to the ABC transporter superfamily.</text>
</comment>
<proteinExistence type="inferred from homology"/>
<dbReference type="Pfam" id="PF00005">
    <property type="entry name" value="ABC_tran"/>
    <property type="match status" value="1"/>
</dbReference>
<dbReference type="GO" id="GO:0016887">
    <property type="term" value="F:ATP hydrolysis activity"/>
    <property type="evidence" value="ECO:0007669"/>
    <property type="project" value="InterPro"/>
</dbReference>
<sequence length="322" mass="34743">MIAAPPPLAEARETVVLEKASVFYGEVIGLSQVDLTVGNGITGIVGPNGCGKSTLMRTLTGLIGPSEGTIRVLGGDPFTDPSVRQRIGLVPATECFYEGLSGRKNLEVAFVSQGWPRNGAKDLASRALEIVGLTSDGDRAYGTWSRGMRQRLKLGLTLAGNAELVLLDEPFLGVDPPSRRHLRNLIEALGAEGRTVLVSSHVLHEIESLTDRVGVLAHGRLLGFGRIGDLVESLKDRNPHRIQLETRSARELASLLVGWDHVREVQIDEGRVEFVTERPDLAYVAIGTLSGQLPEPIEGVRTLDDSLEAVFRHVTAAGSRRL</sequence>
<dbReference type="EMBL" id="JAGQHS010000035">
    <property type="protein sequence ID" value="MCA9755909.1"/>
    <property type="molecule type" value="Genomic_DNA"/>
</dbReference>
<dbReference type="InterPro" id="IPR003593">
    <property type="entry name" value="AAA+_ATPase"/>
</dbReference>
<comment type="caution">
    <text evidence="6">The sequence shown here is derived from an EMBL/GenBank/DDBJ whole genome shotgun (WGS) entry which is preliminary data.</text>
</comment>
<dbReference type="CDD" id="cd03230">
    <property type="entry name" value="ABC_DR_subfamily_A"/>
    <property type="match status" value="1"/>
</dbReference>
<evidence type="ECO:0000256" key="4">
    <source>
        <dbReference type="ARBA" id="ARBA00022840"/>
    </source>
</evidence>
<evidence type="ECO:0000313" key="7">
    <source>
        <dbReference type="Proteomes" id="UP000739538"/>
    </source>
</evidence>
<keyword evidence="4 6" id="KW-0067">ATP-binding</keyword>
<name>A0A956NFC1_UNCEI</name>
<evidence type="ECO:0000313" key="6">
    <source>
        <dbReference type="EMBL" id="MCA9755909.1"/>
    </source>
</evidence>
<evidence type="ECO:0000256" key="3">
    <source>
        <dbReference type="ARBA" id="ARBA00022741"/>
    </source>
</evidence>
<protein>
    <submittedName>
        <fullName evidence="6">ABC transporter ATP-binding protein</fullName>
    </submittedName>
</protein>
<dbReference type="Gene3D" id="3.40.50.300">
    <property type="entry name" value="P-loop containing nucleotide triphosphate hydrolases"/>
    <property type="match status" value="1"/>
</dbReference>
<dbReference type="InterPro" id="IPR027417">
    <property type="entry name" value="P-loop_NTPase"/>
</dbReference>
<feature type="domain" description="ABC transporter" evidence="5">
    <location>
        <begin position="15"/>
        <end position="243"/>
    </location>
</feature>
<evidence type="ECO:0000259" key="5">
    <source>
        <dbReference type="PROSITE" id="PS50893"/>
    </source>
</evidence>
<dbReference type="GO" id="GO:0005524">
    <property type="term" value="F:ATP binding"/>
    <property type="evidence" value="ECO:0007669"/>
    <property type="project" value="UniProtKB-KW"/>
</dbReference>
<accession>A0A956NFC1</accession>